<keyword evidence="4" id="KW-0548">Nucleotidyltransferase</keyword>
<dbReference type="PROSITE" id="PS50994">
    <property type="entry name" value="INTEGRASE"/>
    <property type="match status" value="1"/>
</dbReference>
<dbReference type="AlphaFoldDB" id="A0A8H7I3M4"/>
<evidence type="ECO:0000256" key="1">
    <source>
        <dbReference type="ARBA" id="ARBA00022884"/>
    </source>
</evidence>
<dbReference type="PANTHER" id="PTHR37984:SF15">
    <property type="entry name" value="INTEGRASE CATALYTIC DOMAIN-CONTAINING PROTEIN"/>
    <property type="match status" value="1"/>
</dbReference>
<dbReference type="EMBL" id="JACYCF010000021">
    <property type="protein sequence ID" value="KAF8750365.1"/>
    <property type="molecule type" value="Genomic_DNA"/>
</dbReference>
<dbReference type="GO" id="GO:0003964">
    <property type="term" value="F:RNA-directed DNA polymerase activity"/>
    <property type="evidence" value="ECO:0007669"/>
    <property type="project" value="UniProtKB-KW"/>
</dbReference>
<organism evidence="4 5">
    <name type="scientific">Rhizoctonia solani</name>
    <dbReference type="NCBI Taxonomy" id="456999"/>
    <lineage>
        <taxon>Eukaryota</taxon>
        <taxon>Fungi</taxon>
        <taxon>Dikarya</taxon>
        <taxon>Basidiomycota</taxon>
        <taxon>Agaricomycotina</taxon>
        <taxon>Agaricomycetes</taxon>
        <taxon>Cantharellales</taxon>
        <taxon>Ceratobasidiaceae</taxon>
        <taxon>Rhizoctonia</taxon>
    </lineage>
</organism>
<evidence type="ECO:0000256" key="2">
    <source>
        <dbReference type="SAM" id="MobiDB-lite"/>
    </source>
</evidence>
<dbReference type="GO" id="GO:0005634">
    <property type="term" value="C:nucleus"/>
    <property type="evidence" value="ECO:0007669"/>
    <property type="project" value="UniProtKB-ARBA"/>
</dbReference>
<comment type="caution">
    <text evidence="4">The sequence shown here is derived from an EMBL/GenBank/DDBJ whole genome shotgun (WGS) entry which is preliminary data.</text>
</comment>
<dbReference type="InterPro" id="IPR036397">
    <property type="entry name" value="RNaseH_sf"/>
</dbReference>
<protein>
    <submittedName>
        <fullName evidence="4">Reverse transcriptase (RNA-dependent DNA polymerase)</fullName>
    </submittedName>
</protein>
<dbReference type="GO" id="GO:0015074">
    <property type="term" value="P:DNA integration"/>
    <property type="evidence" value="ECO:0007669"/>
    <property type="project" value="InterPro"/>
</dbReference>
<dbReference type="PANTHER" id="PTHR37984">
    <property type="entry name" value="PROTEIN CBG26694"/>
    <property type="match status" value="1"/>
</dbReference>
<dbReference type="Gene3D" id="3.30.420.10">
    <property type="entry name" value="Ribonuclease H-like superfamily/Ribonuclease H"/>
    <property type="match status" value="1"/>
</dbReference>
<evidence type="ECO:0000259" key="3">
    <source>
        <dbReference type="PROSITE" id="PS50994"/>
    </source>
</evidence>
<accession>A0A8H7I3M4</accession>
<dbReference type="SUPFAM" id="SSF53098">
    <property type="entry name" value="Ribonuclease H-like"/>
    <property type="match status" value="1"/>
</dbReference>
<feature type="region of interest" description="Disordered" evidence="2">
    <location>
        <begin position="448"/>
        <end position="507"/>
    </location>
</feature>
<dbReference type="Proteomes" id="UP000614334">
    <property type="component" value="Unassembled WGS sequence"/>
</dbReference>
<evidence type="ECO:0000313" key="4">
    <source>
        <dbReference type="EMBL" id="KAF8750365.1"/>
    </source>
</evidence>
<sequence length="507" mass="55685">MLLDLAIRQCSLPPSNYVPKEGDRTLMGQQQLLLGPRHFAPLANASALHVCALSSFISAPIHSQLAATFSVGDPDFLSCLKQAVASILNGLRPSNPTIRISAQPTVLLYTATSSTFQPPLRQGLTLPQTLFLPATLVALVPSSLFLATSLGPAFVVCLRLRYRLRPLRLHQGQTTLPLRPSSASRGSLPPLKSISMDFIVKLPTSHGCNTIWVVVDCFSKMAHFIPLSRLSRPRLGLTFLQHIFQAHGLPDTIISDRGSIFVSQFWTRLHKLIGVRLKHLTAYHPRTNGQTKRINQILEAYLRCYTSYQQDDWVDYLPLAEFAYNNPLYQLQYDRSAAEDLSAQLSLIHDKLQAKLTHSQANAASNSTNPTLPLPFDIPGRVEPAPPPVFLNGNSTPWRKVDKILDCRKSAVATTTLCLGKGLPPTRTLGSRSRTCLLDLTNSLNDFIAPRGPPSNNSPLNPSTPDNNAAAPFEPVRLPTPPPERHVGYTPATQTTLRSGRVSHPCP</sequence>
<feature type="domain" description="Integrase catalytic" evidence="3">
    <location>
        <begin position="185"/>
        <end position="345"/>
    </location>
</feature>
<name>A0A8H7I3M4_9AGAM</name>
<dbReference type="InterPro" id="IPR001584">
    <property type="entry name" value="Integrase_cat-core"/>
</dbReference>
<keyword evidence="4" id="KW-0808">Transferase</keyword>
<keyword evidence="1" id="KW-0694">RNA-binding</keyword>
<feature type="compositionally biased region" description="Low complexity" evidence="2">
    <location>
        <begin position="454"/>
        <end position="468"/>
    </location>
</feature>
<dbReference type="GO" id="GO:0003723">
    <property type="term" value="F:RNA binding"/>
    <property type="evidence" value="ECO:0007669"/>
    <property type="project" value="UniProtKB-KW"/>
</dbReference>
<gene>
    <name evidence="4" type="ORF">RHS01_09466</name>
</gene>
<evidence type="ECO:0000313" key="5">
    <source>
        <dbReference type="Proteomes" id="UP000614334"/>
    </source>
</evidence>
<reference evidence="4" key="1">
    <citation type="submission" date="2020-09" db="EMBL/GenBank/DDBJ databases">
        <title>Comparative genome analyses of four rice-infecting Rhizoctonia solani isolates reveal extensive enrichment of homogalacturonan modification genes.</title>
        <authorList>
            <person name="Lee D.-Y."/>
            <person name="Jeon J."/>
            <person name="Kim K.-T."/>
            <person name="Cheong K."/>
            <person name="Song H."/>
            <person name="Choi G."/>
            <person name="Ko J."/>
            <person name="Opiyo S.O."/>
            <person name="Zuo S."/>
            <person name="Madhav S."/>
            <person name="Lee Y.-H."/>
            <person name="Wang G.-L."/>
        </authorList>
    </citation>
    <scope>NUCLEOTIDE SEQUENCE</scope>
    <source>
        <strain evidence="4">AG1-IA B2</strain>
    </source>
</reference>
<dbReference type="InterPro" id="IPR012337">
    <property type="entry name" value="RNaseH-like_sf"/>
</dbReference>
<dbReference type="InterPro" id="IPR050951">
    <property type="entry name" value="Retrovirus_Pol_polyprotein"/>
</dbReference>
<keyword evidence="4" id="KW-0695">RNA-directed DNA polymerase</keyword>
<proteinExistence type="predicted"/>